<keyword evidence="1" id="KW-0472">Membrane</keyword>
<dbReference type="Proteomes" id="UP000199478">
    <property type="component" value="Unassembled WGS sequence"/>
</dbReference>
<sequence length="264" mass="28967">MIDYIQDIITTAFDFDGTDRLARRYAFAQLMIGGVIIVAVPFRILMSVADGIRNRRARAALLDELTRDIPAGATAAQVKDLLPLQQVNRRRAYTAPLLPPIALATAPADGSYFMTLRQFAQEKSRSGAAMNTYEREAMGPVAYIHDCFGTGGFGQFDGYTQTPPYKTHELRAIMGQLGLSEMANAVESANALHLQRYQLFQDFTATGMPAAQAKAHPDMPDYTPLDNAIAVAGGQARLLRAADRYFQAAYPWLENDTDSAVLPL</sequence>
<dbReference type="OrthoDB" id="7842118at2"/>
<name>A0A1I6G4I2_9RHOB</name>
<organism evidence="2 3">
    <name type="scientific">Yoonia tamlensis</name>
    <dbReference type="NCBI Taxonomy" id="390270"/>
    <lineage>
        <taxon>Bacteria</taxon>
        <taxon>Pseudomonadati</taxon>
        <taxon>Pseudomonadota</taxon>
        <taxon>Alphaproteobacteria</taxon>
        <taxon>Rhodobacterales</taxon>
        <taxon>Paracoccaceae</taxon>
        <taxon>Yoonia</taxon>
    </lineage>
</organism>
<keyword evidence="1" id="KW-0812">Transmembrane</keyword>
<reference evidence="3" key="1">
    <citation type="submission" date="2016-10" db="EMBL/GenBank/DDBJ databases">
        <authorList>
            <person name="Varghese N."/>
            <person name="Submissions S."/>
        </authorList>
    </citation>
    <scope>NUCLEOTIDE SEQUENCE [LARGE SCALE GENOMIC DNA]</scope>
    <source>
        <strain evidence="3">DSM 26879</strain>
    </source>
</reference>
<feature type="transmembrane region" description="Helical" evidence="1">
    <location>
        <begin position="25"/>
        <end position="46"/>
    </location>
</feature>
<dbReference type="AlphaFoldDB" id="A0A1I6G4I2"/>
<dbReference type="EMBL" id="FOYP01000001">
    <property type="protein sequence ID" value="SFR37072.1"/>
    <property type="molecule type" value="Genomic_DNA"/>
</dbReference>
<proteinExistence type="predicted"/>
<evidence type="ECO:0000256" key="1">
    <source>
        <dbReference type="SAM" id="Phobius"/>
    </source>
</evidence>
<keyword evidence="3" id="KW-1185">Reference proteome</keyword>
<evidence type="ECO:0000313" key="3">
    <source>
        <dbReference type="Proteomes" id="UP000199478"/>
    </source>
</evidence>
<accession>A0A1I6G4I2</accession>
<keyword evidence="1" id="KW-1133">Transmembrane helix</keyword>
<protein>
    <submittedName>
        <fullName evidence="2">Uncharacterized protein</fullName>
    </submittedName>
</protein>
<dbReference type="STRING" id="390270.SAMN04488005_1064"/>
<gene>
    <name evidence="2" type="ORF">SAMN04488005_1064</name>
</gene>
<evidence type="ECO:0000313" key="2">
    <source>
        <dbReference type="EMBL" id="SFR37072.1"/>
    </source>
</evidence>
<dbReference type="RefSeq" id="WP_090197335.1">
    <property type="nucleotide sequence ID" value="NZ_FOYP01000001.1"/>
</dbReference>